<dbReference type="AlphaFoldDB" id="A0A1I7IIF0"/>
<dbReference type="EMBL" id="FPBK01000016">
    <property type="protein sequence ID" value="SFU72646.1"/>
    <property type="molecule type" value="Genomic_DNA"/>
</dbReference>
<proteinExistence type="predicted"/>
<sequence>MEFKGGRFGYEYLTLKIYSDSTYYFDRWTHNRVSVKDFGKWNMQNDTLNLNSTKSLTGSWFQKRKSKKKYFVNVKFSIKNDTLKLYLNSNTENELYRTN</sequence>
<name>A0A1I7IIF0_9FLAO</name>
<evidence type="ECO:0000313" key="1">
    <source>
        <dbReference type="EMBL" id="SFU72646.1"/>
    </source>
</evidence>
<keyword evidence="2" id="KW-1185">Reference proteome</keyword>
<reference evidence="1 2" key="1">
    <citation type="submission" date="2016-10" db="EMBL/GenBank/DDBJ databases">
        <authorList>
            <person name="de Groot N.N."/>
        </authorList>
    </citation>
    <scope>NUCLEOTIDE SEQUENCE [LARGE SCALE GENOMIC DNA]</scope>
    <source>
        <strain evidence="1 2">CGMCC 1.12333</strain>
    </source>
</reference>
<accession>A0A1I7IIF0</accession>
<dbReference type="Proteomes" id="UP000199138">
    <property type="component" value="Unassembled WGS sequence"/>
</dbReference>
<protein>
    <submittedName>
        <fullName evidence="1">Uncharacterized protein</fullName>
    </submittedName>
</protein>
<evidence type="ECO:0000313" key="2">
    <source>
        <dbReference type="Proteomes" id="UP000199138"/>
    </source>
</evidence>
<gene>
    <name evidence="1" type="ORF">SAMN05216480_11679</name>
</gene>
<organism evidence="1 2">
    <name type="scientific">Pustulibacterium marinum</name>
    <dbReference type="NCBI Taxonomy" id="1224947"/>
    <lineage>
        <taxon>Bacteria</taxon>
        <taxon>Pseudomonadati</taxon>
        <taxon>Bacteroidota</taxon>
        <taxon>Flavobacteriia</taxon>
        <taxon>Flavobacteriales</taxon>
        <taxon>Flavobacteriaceae</taxon>
        <taxon>Pustulibacterium</taxon>
    </lineage>
</organism>